<accession>A0A3N4ID11</accession>
<evidence type="ECO:0000313" key="2">
    <source>
        <dbReference type="Proteomes" id="UP000275078"/>
    </source>
</evidence>
<sequence>MLQLSNRIVIRCMQPFSPTSMLLLSGSFRMFLLSFVARAEWGRLVNFALTSSRCEARSTDLRHQMEPSAIQTPQLSPSSLFPGSSTEVGRYKLPHGHWLVISRRFGHVHYCWRAQFHRRSISCGCSDLEAFEDLIRMSYHCSHNRAHLRIKIEHQACTATLQSTTLDSANALFLWKSSPAMAKHDILWRKPSSSGLQQRQL</sequence>
<proteinExistence type="predicted"/>
<protein>
    <submittedName>
        <fullName evidence="1">Uncharacterized protein</fullName>
    </submittedName>
</protein>
<name>A0A3N4ID11_ASCIM</name>
<dbReference type="AlphaFoldDB" id="A0A3N4ID11"/>
<evidence type="ECO:0000313" key="1">
    <source>
        <dbReference type="EMBL" id="RPA83396.1"/>
    </source>
</evidence>
<dbReference type="EMBL" id="ML119665">
    <property type="protein sequence ID" value="RPA83396.1"/>
    <property type="molecule type" value="Genomic_DNA"/>
</dbReference>
<organism evidence="1 2">
    <name type="scientific">Ascobolus immersus RN42</name>
    <dbReference type="NCBI Taxonomy" id="1160509"/>
    <lineage>
        <taxon>Eukaryota</taxon>
        <taxon>Fungi</taxon>
        <taxon>Dikarya</taxon>
        <taxon>Ascomycota</taxon>
        <taxon>Pezizomycotina</taxon>
        <taxon>Pezizomycetes</taxon>
        <taxon>Pezizales</taxon>
        <taxon>Ascobolaceae</taxon>
        <taxon>Ascobolus</taxon>
    </lineage>
</organism>
<gene>
    <name evidence="1" type="ORF">BJ508DRAFT_71892</name>
</gene>
<keyword evidence="2" id="KW-1185">Reference proteome</keyword>
<reference evidence="1 2" key="1">
    <citation type="journal article" date="2018" name="Nat. Ecol. Evol.">
        <title>Pezizomycetes genomes reveal the molecular basis of ectomycorrhizal truffle lifestyle.</title>
        <authorList>
            <person name="Murat C."/>
            <person name="Payen T."/>
            <person name="Noel B."/>
            <person name="Kuo A."/>
            <person name="Morin E."/>
            <person name="Chen J."/>
            <person name="Kohler A."/>
            <person name="Krizsan K."/>
            <person name="Balestrini R."/>
            <person name="Da Silva C."/>
            <person name="Montanini B."/>
            <person name="Hainaut M."/>
            <person name="Levati E."/>
            <person name="Barry K.W."/>
            <person name="Belfiori B."/>
            <person name="Cichocki N."/>
            <person name="Clum A."/>
            <person name="Dockter R.B."/>
            <person name="Fauchery L."/>
            <person name="Guy J."/>
            <person name="Iotti M."/>
            <person name="Le Tacon F."/>
            <person name="Lindquist E.A."/>
            <person name="Lipzen A."/>
            <person name="Malagnac F."/>
            <person name="Mello A."/>
            <person name="Molinier V."/>
            <person name="Miyauchi S."/>
            <person name="Poulain J."/>
            <person name="Riccioni C."/>
            <person name="Rubini A."/>
            <person name="Sitrit Y."/>
            <person name="Splivallo R."/>
            <person name="Traeger S."/>
            <person name="Wang M."/>
            <person name="Zifcakova L."/>
            <person name="Wipf D."/>
            <person name="Zambonelli A."/>
            <person name="Paolocci F."/>
            <person name="Nowrousian M."/>
            <person name="Ottonello S."/>
            <person name="Baldrian P."/>
            <person name="Spatafora J.W."/>
            <person name="Henrissat B."/>
            <person name="Nagy L.G."/>
            <person name="Aury J.M."/>
            <person name="Wincker P."/>
            <person name="Grigoriev I.V."/>
            <person name="Bonfante P."/>
            <person name="Martin F.M."/>
        </authorList>
    </citation>
    <scope>NUCLEOTIDE SEQUENCE [LARGE SCALE GENOMIC DNA]</scope>
    <source>
        <strain evidence="1 2">RN42</strain>
    </source>
</reference>
<dbReference type="Proteomes" id="UP000275078">
    <property type="component" value="Unassembled WGS sequence"/>
</dbReference>